<evidence type="ECO:0000313" key="2">
    <source>
        <dbReference type="EMBL" id="KAI1616227.1"/>
    </source>
</evidence>
<feature type="compositionally biased region" description="Basic and acidic residues" evidence="1">
    <location>
        <begin position="46"/>
        <end position="56"/>
    </location>
</feature>
<feature type="compositionally biased region" description="Basic and acidic residues" evidence="1">
    <location>
        <begin position="210"/>
        <end position="220"/>
    </location>
</feature>
<evidence type="ECO:0000256" key="1">
    <source>
        <dbReference type="SAM" id="MobiDB-lite"/>
    </source>
</evidence>
<feature type="compositionally biased region" description="Low complexity" evidence="1">
    <location>
        <begin position="249"/>
        <end position="271"/>
    </location>
</feature>
<comment type="caution">
    <text evidence="2">The sequence shown here is derived from an EMBL/GenBank/DDBJ whole genome shotgun (WGS) entry which is preliminary data.</text>
</comment>
<evidence type="ECO:0008006" key="4">
    <source>
        <dbReference type="Google" id="ProtNLM"/>
    </source>
</evidence>
<feature type="compositionally biased region" description="Basic and acidic residues" evidence="1">
    <location>
        <begin position="84"/>
        <end position="108"/>
    </location>
</feature>
<feature type="compositionally biased region" description="Polar residues" evidence="1">
    <location>
        <begin position="30"/>
        <end position="45"/>
    </location>
</feature>
<dbReference type="EMBL" id="MU404351">
    <property type="protein sequence ID" value="KAI1616227.1"/>
    <property type="molecule type" value="Genomic_DNA"/>
</dbReference>
<proteinExistence type="predicted"/>
<dbReference type="AlphaFoldDB" id="A0AAN6E2P9"/>
<dbReference type="Proteomes" id="UP001203852">
    <property type="component" value="Unassembled WGS sequence"/>
</dbReference>
<protein>
    <recommendedName>
        <fullName evidence="4">Allergen</fullName>
    </recommendedName>
</protein>
<keyword evidence="3" id="KW-1185">Reference proteome</keyword>
<name>A0AAN6E2P9_9EURO</name>
<gene>
    <name evidence="2" type="ORF">EDD36DRAFT_471673</name>
</gene>
<reference evidence="2" key="1">
    <citation type="journal article" date="2022" name="bioRxiv">
        <title>Deciphering the potential niche of two novel black yeast fungi from a biological soil crust based on their genomes, phenotypes, and melanin regulation.</title>
        <authorList>
            <consortium name="DOE Joint Genome Institute"/>
            <person name="Carr E.C."/>
            <person name="Barton Q."/>
            <person name="Grambo S."/>
            <person name="Sullivan M."/>
            <person name="Renfro C.M."/>
            <person name="Kuo A."/>
            <person name="Pangilinan J."/>
            <person name="Lipzen A."/>
            <person name="Keymanesh K."/>
            <person name="Savage E."/>
            <person name="Barry K."/>
            <person name="Grigoriev I.V."/>
            <person name="Riekhof W.R."/>
            <person name="Harris S.S."/>
        </authorList>
    </citation>
    <scope>NUCLEOTIDE SEQUENCE</scope>
    <source>
        <strain evidence="2">JF 03-4F</strain>
    </source>
</reference>
<feature type="compositionally biased region" description="Basic and acidic residues" evidence="1">
    <location>
        <begin position="376"/>
        <end position="391"/>
    </location>
</feature>
<organism evidence="2 3">
    <name type="scientific">Exophiala viscosa</name>
    <dbReference type="NCBI Taxonomy" id="2486360"/>
    <lineage>
        <taxon>Eukaryota</taxon>
        <taxon>Fungi</taxon>
        <taxon>Dikarya</taxon>
        <taxon>Ascomycota</taxon>
        <taxon>Pezizomycotina</taxon>
        <taxon>Eurotiomycetes</taxon>
        <taxon>Chaetothyriomycetidae</taxon>
        <taxon>Chaetothyriales</taxon>
        <taxon>Herpotrichiellaceae</taxon>
        <taxon>Exophiala</taxon>
    </lineage>
</organism>
<feature type="region of interest" description="Disordered" evidence="1">
    <location>
        <begin position="205"/>
        <end position="391"/>
    </location>
</feature>
<feature type="compositionally biased region" description="Gly residues" evidence="1">
    <location>
        <begin position="272"/>
        <end position="283"/>
    </location>
</feature>
<feature type="region of interest" description="Disordered" evidence="1">
    <location>
        <begin position="84"/>
        <end position="133"/>
    </location>
</feature>
<feature type="region of interest" description="Disordered" evidence="1">
    <location>
        <begin position="1"/>
        <end position="66"/>
    </location>
</feature>
<dbReference type="PANTHER" id="PTHR38703">
    <property type="entry name" value="CHROMOSOME 8, WHOLE GENOME SHOTGUN SEQUENCE"/>
    <property type="match status" value="1"/>
</dbReference>
<accession>A0AAN6E2P9</accession>
<dbReference type="PANTHER" id="PTHR38703:SF1">
    <property type="entry name" value="ALLERGEN"/>
    <property type="match status" value="1"/>
</dbReference>
<sequence length="391" mass="42352">MDRAREEVSKLTGNRGHTTEVEENVRAPVTQETIRPTQQEEITTAKQRDVHQDHYHTTVQPLTDREVLPEQHTHQMAAAEEREFHHGNHDEERRRLEQEQARFQDSRQVESTSVSQSQRNVEGEHTHHHVHENVQPIVQKETIQPEVVHTTKPIHEVHHSSSQFHGQSVLPTKSLNEVGGEIPTGSTGSVETYEGVPRQYNQKFQVEQTETDKFPDKKGVDGPGSHHTGGTGLADNEEFIEEEHRVRRGGNTTGTTGTTGSTGTTGTSGYTGTSGAGGVGSGSQGYEQGRGEDLYRGQQSGISGTSGVGSGSQGYEQGTGEESYRGHQQGLGQDQGGLLKGGSSTSRSEQLPGESTGTSGTGTSGHNKPGLLDRINPFKDTDGDGKKGIMD</sequence>
<feature type="compositionally biased region" description="Polar residues" evidence="1">
    <location>
        <begin position="109"/>
        <end position="120"/>
    </location>
</feature>
<evidence type="ECO:0000313" key="3">
    <source>
        <dbReference type="Proteomes" id="UP001203852"/>
    </source>
</evidence>